<feature type="signal peptide" evidence="2">
    <location>
        <begin position="1"/>
        <end position="18"/>
    </location>
</feature>
<keyword evidence="5" id="KW-1185">Reference proteome</keyword>
<gene>
    <name evidence="4" type="ORF">ACFSJ3_12430</name>
</gene>
<sequence length="282" mass="31085">MKILAFISLLLIVFAAQADDRFAKVKITTTSLGNGIYMLTGSGGNIGVSAGEDGMLMVDDQYAPLADKIAAALKELSPNPLKFVVNTHVHGDHTGGNAHFGQQATIFAHHAVLERLSENNELPRSAMPVVTYDDGVTFHFNGETIRVVHYPSGHTDGDSVIWFKNANVLHMGDLFFSGRFPFIDLKRGGSVMGYLNNVKAIYQQTDDNTKIIPGHGPLATKADLATKIRMLETQIDWVKKSKAAGKSAETLKAEGVPTEWKSWSWRFIDEHRWIDTLYQGLE</sequence>
<organism evidence="4 5">
    <name type="scientific">Corallincola platygyrae</name>
    <dbReference type="NCBI Taxonomy" id="1193278"/>
    <lineage>
        <taxon>Bacteria</taxon>
        <taxon>Pseudomonadati</taxon>
        <taxon>Pseudomonadota</taxon>
        <taxon>Gammaproteobacteria</taxon>
        <taxon>Alteromonadales</taxon>
        <taxon>Psychromonadaceae</taxon>
        <taxon>Corallincola</taxon>
    </lineage>
</organism>
<dbReference type="CDD" id="cd16282">
    <property type="entry name" value="metallo-hydrolase-like_MBL-fold"/>
    <property type="match status" value="1"/>
</dbReference>
<dbReference type="InterPro" id="IPR050855">
    <property type="entry name" value="NDM-1-like"/>
</dbReference>
<dbReference type="PANTHER" id="PTHR42951:SF4">
    <property type="entry name" value="ACYL-COENZYME A THIOESTERASE MBLAC2"/>
    <property type="match status" value="1"/>
</dbReference>
<dbReference type="PANTHER" id="PTHR42951">
    <property type="entry name" value="METALLO-BETA-LACTAMASE DOMAIN-CONTAINING"/>
    <property type="match status" value="1"/>
</dbReference>
<dbReference type="EMBL" id="JBHUHT010000013">
    <property type="protein sequence ID" value="MFD2096795.1"/>
    <property type="molecule type" value="Genomic_DNA"/>
</dbReference>
<evidence type="ECO:0000259" key="3">
    <source>
        <dbReference type="SMART" id="SM00849"/>
    </source>
</evidence>
<keyword evidence="2" id="KW-0732">Signal</keyword>
<dbReference type="SMART" id="SM00849">
    <property type="entry name" value="Lactamase_B"/>
    <property type="match status" value="1"/>
</dbReference>
<comment type="caution">
    <text evidence="4">The sequence shown here is derived from an EMBL/GenBank/DDBJ whole genome shotgun (WGS) entry which is preliminary data.</text>
</comment>
<dbReference type="RefSeq" id="WP_345339499.1">
    <property type="nucleotide sequence ID" value="NZ_BAABLI010000009.1"/>
</dbReference>
<name>A0ABW4XMF6_9GAMM</name>
<evidence type="ECO:0000256" key="2">
    <source>
        <dbReference type="SAM" id="SignalP"/>
    </source>
</evidence>
<protein>
    <submittedName>
        <fullName evidence="4">MBL fold metallo-hydrolase</fullName>
    </submittedName>
</protein>
<feature type="chain" id="PRO_5046361854" evidence="2">
    <location>
        <begin position="19"/>
        <end position="282"/>
    </location>
</feature>
<dbReference type="SUPFAM" id="SSF56281">
    <property type="entry name" value="Metallo-hydrolase/oxidoreductase"/>
    <property type="match status" value="1"/>
</dbReference>
<evidence type="ECO:0000256" key="1">
    <source>
        <dbReference type="ARBA" id="ARBA00005250"/>
    </source>
</evidence>
<accession>A0ABW4XMF6</accession>
<evidence type="ECO:0000313" key="4">
    <source>
        <dbReference type="EMBL" id="MFD2096795.1"/>
    </source>
</evidence>
<evidence type="ECO:0000313" key="5">
    <source>
        <dbReference type="Proteomes" id="UP001597380"/>
    </source>
</evidence>
<feature type="domain" description="Metallo-beta-lactamase" evidence="3">
    <location>
        <begin position="43"/>
        <end position="215"/>
    </location>
</feature>
<proteinExistence type="inferred from homology"/>
<reference evidence="5" key="1">
    <citation type="journal article" date="2019" name="Int. J. Syst. Evol. Microbiol.">
        <title>The Global Catalogue of Microorganisms (GCM) 10K type strain sequencing project: providing services to taxonomists for standard genome sequencing and annotation.</title>
        <authorList>
            <consortium name="The Broad Institute Genomics Platform"/>
            <consortium name="The Broad Institute Genome Sequencing Center for Infectious Disease"/>
            <person name="Wu L."/>
            <person name="Ma J."/>
        </authorList>
    </citation>
    <scope>NUCLEOTIDE SEQUENCE [LARGE SCALE GENOMIC DNA]</scope>
    <source>
        <strain evidence="5">CGMCC 1.10992</strain>
    </source>
</reference>
<dbReference type="InterPro" id="IPR001279">
    <property type="entry name" value="Metallo-B-lactamas"/>
</dbReference>
<dbReference type="Gene3D" id="3.60.15.10">
    <property type="entry name" value="Ribonuclease Z/Hydroxyacylglutathione hydrolase-like"/>
    <property type="match status" value="1"/>
</dbReference>
<dbReference type="InterPro" id="IPR036866">
    <property type="entry name" value="RibonucZ/Hydroxyglut_hydro"/>
</dbReference>
<dbReference type="Proteomes" id="UP001597380">
    <property type="component" value="Unassembled WGS sequence"/>
</dbReference>
<comment type="similarity">
    <text evidence="1">Belongs to the metallo-beta-lactamase superfamily. Class-B beta-lactamase family.</text>
</comment>
<dbReference type="Pfam" id="PF00753">
    <property type="entry name" value="Lactamase_B"/>
    <property type="match status" value="1"/>
</dbReference>